<dbReference type="GO" id="GO:0008240">
    <property type="term" value="F:tripeptidyl-peptidase activity"/>
    <property type="evidence" value="ECO:0007669"/>
    <property type="project" value="TreeGrafter"/>
</dbReference>
<dbReference type="GeneID" id="63699989"/>
<dbReference type="SUPFAM" id="SSF54897">
    <property type="entry name" value="Protease propeptides/inhibitors"/>
    <property type="match status" value="1"/>
</dbReference>
<dbReference type="Gene3D" id="3.40.50.200">
    <property type="entry name" value="Peptidase S8/S53 domain"/>
    <property type="match status" value="1"/>
</dbReference>
<dbReference type="OrthoDB" id="409122at2759"/>
<dbReference type="SMART" id="SM00944">
    <property type="entry name" value="Pro-kuma_activ"/>
    <property type="match status" value="1"/>
</dbReference>
<dbReference type="SUPFAM" id="SSF52743">
    <property type="entry name" value="Subtilisin-like"/>
    <property type="match status" value="1"/>
</dbReference>
<evidence type="ECO:0000256" key="6">
    <source>
        <dbReference type="ARBA" id="ARBA00022825"/>
    </source>
</evidence>
<dbReference type="MEROPS" id="S53.007"/>
<dbReference type="PANTHER" id="PTHR14218:SF19">
    <property type="entry name" value="SERINE PROTEASE AORO, PUTATIVE (AFU_ORTHOLOGUE AFUA_6G10250)-RELATED"/>
    <property type="match status" value="1"/>
</dbReference>
<keyword evidence="6 9" id="KW-0720">Serine protease</keyword>
<feature type="active site" description="Charge relay system" evidence="9">
    <location>
        <position position="571"/>
    </location>
</feature>
<name>A0A017S7E8_ASPRC</name>
<dbReference type="PROSITE" id="PS51695">
    <property type="entry name" value="SEDOLISIN"/>
    <property type="match status" value="1"/>
</dbReference>
<accession>A0A017S7E8</accession>
<feature type="binding site" evidence="9">
    <location>
        <position position="612"/>
    </location>
    <ligand>
        <name>Ca(2+)</name>
        <dbReference type="ChEBI" id="CHEBI:29108"/>
    </ligand>
</feature>
<evidence type="ECO:0000259" key="11">
    <source>
        <dbReference type="PROSITE" id="PS51695"/>
    </source>
</evidence>
<dbReference type="EMBL" id="KK088439">
    <property type="protein sequence ID" value="EYE92055.1"/>
    <property type="molecule type" value="Genomic_DNA"/>
</dbReference>
<evidence type="ECO:0000256" key="4">
    <source>
        <dbReference type="ARBA" id="ARBA00022729"/>
    </source>
</evidence>
<dbReference type="CDD" id="cd04056">
    <property type="entry name" value="Peptidases_S53"/>
    <property type="match status" value="1"/>
</dbReference>
<dbReference type="Pfam" id="PF09286">
    <property type="entry name" value="Pro-kuma_activ"/>
    <property type="match status" value="1"/>
</dbReference>
<dbReference type="InterPro" id="IPR015366">
    <property type="entry name" value="S53_propep"/>
</dbReference>
<reference evidence="13" key="1">
    <citation type="journal article" date="2014" name="Nat. Commun.">
        <title>Genomic adaptations of the halophilic Dead Sea filamentous fungus Eurotium rubrum.</title>
        <authorList>
            <person name="Kis-Papo T."/>
            <person name="Weig A.R."/>
            <person name="Riley R."/>
            <person name="Persoh D."/>
            <person name="Salamov A."/>
            <person name="Sun H."/>
            <person name="Lipzen A."/>
            <person name="Wasser S.P."/>
            <person name="Rambold G."/>
            <person name="Grigoriev I.V."/>
            <person name="Nevo E."/>
        </authorList>
    </citation>
    <scope>NUCLEOTIDE SEQUENCE [LARGE SCALE GENOMIC DNA]</scope>
    <source>
        <strain evidence="13">CBS 135680</strain>
    </source>
</reference>
<comment type="subcellular location">
    <subcellularLocation>
        <location evidence="1">Secreted</location>
        <location evidence="1">Extracellular space</location>
    </subcellularLocation>
</comment>
<dbReference type="AlphaFoldDB" id="A0A017S7E8"/>
<comment type="cofactor">
    <cofactor evidence="9">
        <name>Ca(2+)</name>
        <dbReference type="ChEBI" id="CHEBI:29108"/>
    </cofactor>
    <text evidence="9">Binds 1 Ca(2+) ion per subunit.</text>
</comment>
<gene>
    <name evidence="12" type="ORF">EURHEDRAFT_463327</name>
</gene>
<keyword evidence="8" id="KW-0865">Zymogen</keyword>
<dbReference type="Proteomes" id="UP000019804">
    <property type="component" value="Unassembled WGS sequence"/>
</dbReference>
<evidence type="ECO:0000313" key="13">
    <source>
        <dbReference type="Proteomes" id="UP000019804"/>
    </source>
</evidence>
<evidence type="ECO:0000256" key="7">
    <source>
        <dbReference type="ARBA" id="ARBA00022837"/>
    </source>
</evidence>
<evidence type="ECO:0000256" key="1">
    <source>
        <dbReference type="ARBA" id="ARBA00004239"/>
    </source>
</evidence>
<dbReference type="GO" id="GO:0006508">
    <property type="term" value="P:proteolysis"/>
    <property type="evidence" value="ECO:0007669"/>
    <property type="project" value="UniProtKB-KW"/>
</dbReference>
<feature type="binding site" evidence="9">
    <location>
        <position position="633"/>
    </location>
    <ligand>
        <name>Ca(2+)</name>
        <dbReference type="ChEBI" id="CHEBI:29108"/>
    </ligand>
</feature>
<keyword evidence="3 9" id="KW-0479">Metal-binding</keyword>
<keyword evidence="4 10" id="KW-0732">Signal</keyword>
<dbReference type="GO" id="GO:0005576">
    <property type="term" value="C:extracellular region"/>
    <property type="evidence" value="ECO:0007669"/>
    <property type="project" value="UniProtKB-SubCell"/>
</dbReference>
<keyword evidence="7 9" id="KW-0106">Calcium</keyword>
<dbReference type="InterPro" id="IPR050819">
    <property type="entry name" value="Tripeptidyl-peptidase_I"/>
</dbReference>
<dbReference type="CDD" id="cd11377">
    <property type="entry name" value="Pro-peptidase_S53"/>
    <property type="match status" value="1"/>
</dbReference>
<dbReference type="InterPro" id="IPR030400">
    <property type="entry name" value="Sedolisin_dom"/>
</dbReference>
<evidence type="ECO:0000256" key="3">
    <source>
        <dbReference type="ARBA" id="ARBA00022723"/>
    </source>
</evidence>
<feature type="active site" description="Charge relay system" evidence="9">
    <location>
        <position position="314"/>
    </location>
</feature>
<evidence type="ECO:0000256" key="8">
    <source>
        <dbReference type="ARBA" id="ARBA00023145"/>
    </source>
</evidence>
<feature type="signal peptide" evidence="10">
    <location>
        <begin position="1"/>
        <end position="17"/>
    </location>
</feature>
<dbReference type="HOGENOM" id="CLU_013783_4_0_1"/>
<feature type="binding site" evidence="9">
    <location>
        <position position="613"/>
    </location>
    <ligand>
        <name>Ca(2+)</name>
        <dbReference type="ChEBI" id="CHEBI:29108"/>
    </ligand>
</feature>
<feature type="domain" description="Peptidase S53" evidence="11">
    <location>
        <begin position="233"/>
        <end position="653"/>
    </location>
</feature>
<feature type="active site" description="Charge relay system" evidence="9">
    <location>
        <position position="310"/>
    </location>
</feature>
<evidence type="ECO:0000256" key="10">
    <source>
        <dbReference type="SAM" id="SignalP"/>
    </source>
</evidence>
<organism evidence="12 13">
    <name type="scientific">Aspergillus ruber (strain CBS 135680)</name>
    <dbReference type="NCBI Taxonomy" id="1388766"/>
    <lineage>
        <taxon>Eukaryota</taxon>
        <taxon>Fungi</taxon>
        <taxon>Dikarya</taxon>
        <taxon>Ascomycota</taxon>
        <taxon>Pezizomycotina</taxon>
        <taxon>Eurotiomycetes</taxon>
        <taxon>Eurotiomycetidae</taxon>
        <taxon>Eurotiales</taxon>
        <taxon>Aspergillaceae</taxon>
        <taxon>Aspergillus</taxon>
        <taxon>Aspergillus subgen. Aspergillus</taxon>
    </lineage>
</organism>
<keyword evidence="5 9" id="KW-0378">Hydrolase</keyword>
<keyword evidence="13" id="KW-1185">Reference proteome</keyword>
<feature type="binding site" evidence="9">
    <location>
        <position position="631"/>
    </location>
    <ligand>
        <name>Ca(2+)</name>
        <dbReference type="ChEBI" id="CHEBI:29108"/>
    </ligand>
</feature>
<dbReference type="InterPro" id="IPR036852">
    <property type="entry name" value="Peptidase_S8/S53_dom_sf"/>
</dbReference>
<dbReference type="GO" id="GO:0004252">
    <property type="term" value="F:serine-type endopeptidase activity"/>
    <property type="evidence" value="ECO:0007669"/>
    <property type="project" value="UniProtKB-UniRule"/>
</dbReference>
<evidence type="ECO:0000256" key="5">
    <source>
        <dbReference type="ARBA" id="ARBA00022801"/>
    </source>
</evidence>
<sequence>MKSSLLLLGAMAAHVLAAPASSHDYIVHERRDALPASWSEGKRLDGSASLPMRIGLTQSNLDRGHDLLMDVSHPSSSRYGQFYTPEEIHDLFAPSKETVDSVRDWLENMGIAGHRISQSVNKQWLQFDADAEEMESLLRTKYYVYEHQDTGKNHVACREYHVPKHVQRHIDFIKPGVNLLEVSNVKQAKPTDESGVQKRSSVSSQGLLPPILRTLDLPLVELLGNLLGLCDVAITPPCIEAMYNLTKGDKATKGNELGIFEGLGDIYNQDDLDLFFSSVYPTIPDGTHPELKAIDGAKAPSNSSLDAGAESNLDFQISYPIIWPQNSILFQTDDLVYEKNYTYDGFLNNFLDAIDGSYCSETSPLDPPYPHDVKGGYKGKLQCGVYKPTNVISISYGGAEASLPISYQRRQCNEFMKLGMQGVSVVVASGDSGVESRGGDPRPSNCLGEDDKVFAPDFPATCPYLTTTGGTYLPHLADPKKDQEEAVTKFPSGGGFSNIYKRADYQKKAVEEYFSKYDPGHKSYESVDNSSFADNGGIYNRIGRAYPDVAAVADNVLVFSGGLPSLVSGTSAAAPVFAAILTRINEERLAKGKSTVGFVNPLLYEHPEAFNDIVKGENSGCGVTAFKAVPGWDPVTGLGTPNYPKLLDLFMDQP</sequence>
<keyword evidence="2 9" id="KW-0645">Protease</keyword>
<evidence type="ECO:0000256" key="9">
    <source>
        <dbReference type="PROSITE-ProRule" id="PRU01032"/>
    </source>
</evidence>
<evidence type="ECO:0000256" key="2">
    <source>
        <dbReference type="ARBA" id="ARBA00022670"/>
    </source>
</evidence>
<evidence type="ECO:0000313" key="12">
    <source>
        <dbReference type="EMBL" id="EYE92055.1"/>
    </source>
</evidence>
<dbReference type="GO" id="GO:0046872">
    <property type="term" value="F:metal ion binding"/>
    <property type="evidence" value="ECO:0007669"/>
    <property type="project" value="UniProtKB-UniRule"/>
</dbReference>
<dbReference type="STRING" id="1388766.A0A017S7E8"/>
<dbReference type="PANTHER" id="PTHR14218">
    <property type="entry name" value="PROTEASE S8 TRIPEPTIDYL PEPTIDASE I CLN2"/>
    <property type="match status" value="1"/>
</dbReference>
<feature type="chain" id="PRO_5001495492" evidence="10">
    <location>
        <begin position="18"/>
        <end position="654"/>
    </location>
</feature>
<dbReference type="RefSeq" id="XP_040635743.1">
    <property type="nucleotide sequence ID" value="XM_040784865.1"/>
</dbReference>
<proteinExistence type="predicted"/>
<protein>
    <submittedName>
        <fullName evidence="12">Alkaline serine protease AorO</fullName>
    </submittedName>
</protein>